<dbReference type="Proteomes" id="UP001164746">
    <property type="component" value="Chromosome 11"/>
</dbReference>
<keyword evidence="2" id="KW-0812">Transmembrane</keyword>
<reference evidence="3" key="1">
    <citation type="submission" date="2022-11" db="EMBL/GenBank/DDBJ databases">
        <title>Centuries of genome instability and evolution in soft-shell clam transmissible cancer (bioRxiv).</title>
        <authorList>
            <person name="Hart S.F.M."/>
            <person name="Yonemitsu M.A."/>
            <person name="Giersch R.M."/>
            <person name="Beal B.F."/>
            <person name="Arriagada G."/>
            <person name="Davis B.W."/>
            <person name="Ostrander E.A."/>
            <person name="Goff S.P."/>
            <person name="Metzger M.J."/>
        </authorList>
    </citation>
    <scope>NUCLEOTIDE SEQUENCE</scope>
    <source>
        <strain evidence="3">MELC-2E11</strain>
        <tissue evidence="3">Siphon/mantle</tissue>
    </source>
</reference>
<feature type="transmembrane region" description="Helical" evidence="2">
    <location>
        <begin position="54"/>
        <end position="77"/>
    </location>
</feature>
<name>A0ABY7FGV6_MYAAR</name>
<keyword evidence="2" id="KW-0472">Membrane</keyword>
<evidence type="ECO:0000256" key="1">
    <source>
        <dbReference type="SAM" id="MobiDB-lite"/>
    </source>
</evidence>
<accession>A0ABY7FGV6</accession>
<feature type="transmembrane region" description="Helical" evidence="2">
    <location>
        <begin position="12"/>
        <end position="34"/>
    </location>
</feature>
<gene>
    <name evidence="3" type="ORF">MAR_002100</name>
</gene>
<keyword evidence="2" id="KW-1133">Transmembrane helix</keyword>
<evidence type="ECO:0008006" key="5">
    <source>
        <dbReference type="Google" id="ProtNLM"/>
    </source>
</evidence>
<feature type="region of interest" description="Disordered" evidence="1">
    <location>
        <begin position="146"/>
        <end position="176"/>
    </location>
</feature>
<evidence type="ECO:0000313" key="4">
    <source>
        <dbReference type="Proteomes" id="UP001164746"/>
    </source>
</evidence>
<feature type="compositionally biased region" description="Polar residues" evidence="1">
    <location>
        <begin position="152"/>
        <end position="162"/>
    </location>
</feature>
<sequence>MSVKISAMNCNFPIYFSVFGLIFYGLGTGLYNLYAVLRSRKDPEIGSQMWVMPFILVNAVLAVGTLIVACIISKLAIIVDDSLRLSNTYHTINEDVLFCDEFESKALDHFDVLCYGIGETKCFKTTITKQEIKLSKITNTKQVTPRYKTANKRQQANIQQKQSKGHSAKRQYERNKTLKYNKHKTRAKQKTTRSATLQDTKQMITRFKTTKKAVLKNENHTLPAAEIVGLEQIIYVEQTRFNLEFTFKLELIRVSVLEMTTSLYKTGKENIKKSIQNVICES</sequence>
<proteinExistence type="predicted"/>
<keyword evidence="4" id="KW-1185">Reference proteome</keyword>
<organism evidence="3 4">
    <name type="scientific">Mya arenaria</name>
    <name type="common">Soft-shell clam</name>
    <dbReference type="NCBI Taxonomy" id="6604"/>
    <lineage>
        <taxon>Eukaryota</taxon>
        <taxon>Metazoa</taxon>
        <taxon>Spiralia</taxon>
        <taxon>Lophotrochozoa</taxon>
        <taxon>Mollusca</taxon>
        <taxon>Bivalvia</taxon>
        <taxon>Autobranchia</taxon>
        <taxon>Heteroconchia</taxon>
        <taxon>Euheterodonta</taxon>
        <taxon>Imparidentia</taxon>
        <taxon>Neoheterodontei</taxon>
        <taxon>Myida</taxon>
        <taxon>Myoidea</taxon>
        <taxon>Myidae</taxon>
        <taxon>Mya</taxon>
    </lineage>
</organism>
<evidence type="ECO:0000256" key="2">
    <source>
        <dbReference type="SAM" id="Phobius"/>
    </source>
</evidence>
<dbReference type="EMBL" id="CP111022">
    <property type="protein sequence ID" value="WAR20262.1"/>
    <property type="molecule type" value="Genomic_DNA"/>
</dbReference>
<protein>
    <recommendedName>
        <fullName evidence="5">Transmembrane protein</fullName>
    </recommendedName>
</protein>
<evidence type="ECO:0000313" key="3">
    <source>
        <dbReference type="EMBL" id="WAR20262.1"/>
    </source>
</evidence>